<feature type="coiled-coil region" evidence="1">
    <location>
        <begin position="3"/>
        <end position="37"/>
    </location>
</feature>
<accession>A0A951IZV4</accession>
<dbReference type="Proteomes" id="UP000727490">
    <property type="component" value="Unassembled WGS sequence"/>
</dbReference>
<dbReference type="AlphaFoldDB" id="A0A951IZV4"/>
<proteinExistence type="predicted"/>
<dbReference type="RefSeq" id="WP_219293458.1">
    <property type="nucleotide sequence ID" value="NZ_RPHB01000010.1"/>
</dbReference>
<organism evidence="2 3">
    <name type="scientific">Arthrospiribacter ruber</name>
    <dbReference type="NCBI Taxonomy" id="2487934"/>
    <lineage>
        <taxon>Bacteria</taxon>
        <taxon>Pseudomonadati</taxon>
        <taxon>Bacteroidota</taxon>
        <taxon>Cytophagia</taxon>
        <taxon>Cytophagales</taxon>
        <taxon>Cyclobacteriaceae</taxon>
        <taxon>Arthrospiribacter</taxon>
    </lineage>
</organism>
<reference evidence="2 3" key="1">
    <citation type="journal article" date="2020" name="Syst. Appl. Microbiol.">
        <title>Arthrospiribacter ruber gen. nov., sp. nov., a novel bacterium isolated from Arthrospira cultures.</title>
        <authorList>
            <person name="Waleron M."/>
            <person name="Misztak A."/>
            <person name="Waleron M.M."/>
            <person name="Furmaniak M."/>
            <person name="Mrozik A."/>
            <person name="Waleron K."/>
        </authorList>
    </citation>
    <scope>NUCLEOTIDE SEQUENCE [LARGE SCALE GENOMIC DNA]</scope>
    <source>
        <strain evidence="2 3">DPMB0001</strain>
    </source>
</reference>
<evidence type="ECO:0000313" key="3">
    <source>
        <dbReference type="Proteomes" id="UP000727490"/>
    </source>
</evidence>
<evidence type="ECO:0000256" key="1">
    <source>
        <dbReference type="SAM" id="Coils"/>
    </source>
</evidence>
<gene>
    <name evidence="2" type="ORF">EGN73_19465</name>
</gene>
<sequence length="90" mass="10908">MNNREKLEKMDRALRLLEDLKNSQQAMVEKASQLQLDAMEFNFSEMEKNMGELFSRYNQSLDFVNQEIERFEIKRNQFEQKHGLDKMDEE</sequence>
<evidence type="ECO:0000313" key="2">
    <source>
        <dbReference type="EMBL" id="MBW3469978.1"/>
    </source>
</evidence>
<dbReference type="EMBL" id="RPHB01000010">
    <property type="protein sequence ID" value="MBW3469978.1"/>
    <property type="molecule type" value="Genomic_DNA"/>
</dbReference>
<keyword evidence="3" id="KW-1185">Reference proteome</keyword>
<keyword evidence="1" id="KW-0175">Coiled coil</keyword>
<name>A0A951IZV4_9BACT</name>
<comment type="caution">
    <text evidence="2">The sequence shown here is derived from an EMBL/GenBank/DDBJ whole genome shotgun (WGS) entry which is preliminary data.</text>
</comment>
<protein>
    <submittedName>
        <fullName evidence="2">Uncharacterized protein</fullName>
    </submittedName>
</protein>